<dbReference type="InterPro" id="IPR003594">
    <property type="entry name" value="HATPase_dom"/>
</dbReference>
<reference evidence="11 12" key="1">
    <citation type="journal article" date="2024" name="Science">
        <title>Giant polyketide synthase enzymes in the biosynthesis of giant marine polyether toxins.</title>
        <authorList>
            <person name="Fallon T.R."/>
            <person name="Shende V.V."/>
            <person name="Wierzbicki I.H."/>
            <person name="Pendleton A.L."/>
            <person name="Watervoot N.F."/>
            <person name="Auber R.P."/>
            <person name="Gonzalez D.J."/>
            <person name="Wisecaver J.H."/>
            <person name="Moore B.S."/>
        </authorList>
    </citation>
    <scope>NUCLEOTIDE SEQUENCE [LARGE SCALE GENOMIC DNA]</scope>
    <source>
        <strain evidence="11 12">12B1</strain>
    </source>
</reference>
<evidence type="ECO:0000313" key="12">
    <source>
        <dbReference type="Proteomes" id="UP001515480"/>
    </source>
</evidence>
<feature type="transmembrane region" description="Helical" evidence="8">
    <location>
        <begin position="51"/>
        <end position="73"/>
    </location>
</feature>
<dbReference type="Proteomes" id="UP001515480">
    <property type="component" value="Unassembled WGS sequence"/>
</dbReference>
<keyword evidence="3" id="KW-0808">Transferase</keyword>
<evidence type="ECO:0000259" key="10">
    <source>
        <dbReference type="PROSITE" id="PS50110"/>
    </source>
</evidence>
<dbReference type="Gene3D" id="3.30.565.10">
    <property type="entry name" value="Histidine kinase-like ATPase, C-terminal domain"/>
    <property type="match status" value="1"/>
</dbReference>
<dbReference type="InterPro" id="IPR011006">
    <property type="entry name" value="CheY-like_superfamily"/>
</dbReference>
<evidence type="ECO:0000259" key="9">
    <source>
        <dbReference type="PROSITE" id="PS50109"/>
    </source>
</evidence>
<dbReference type="InterPro" id="IPR036890">
    <property type="entry name" value="HATPase_C_sf"/>
</dbReference>
<dbReference type="PROSITE" id="PS50109">
    <property type="entry name" value="HIS_KIN"/>
    <property type="match status" value="1"/>
</dbReference>
<feature type="domain" description="Histidine kinase" evidence="9">
    <location>
        <begin position="390"/>
        <end position="662"/>
    </location>
</feature>
<feature type="transmembrane region" description="Helical" evidence="8">
    <location>
        <begin position="123"/>
        <end position="148"/>
    </location>
</feature>
<feature type="transmembrane region" description="Helical" evidence="8">
    <location>
        <begin position="160"/>
        <end position="184"/>
    </location>
</feature>
<dbReference type="EMBL" id="JBGBPQ010000013">
    <property type="protein sequence ID" value="KAL1512198.1"/>
    <property type="molecule type" value="Genomic_DNA"/>
</dbReference>
<evidence type="ECO:0000256" key="4">
    <source>
        <dbReference type="ARBA" id="ARBA00022777"/>
    </source>
</evidence>
<dbReference type="PANTHER" id="PTHR43047">
    <property type="entry name" value="TWO-COMPONENT HISTIDINE PROTEIN KINASE"/>
    <property type="match status" value="1"/>
</dbReference>
<dbReference type="GO" id="GO:0004673">
    <property type="term" value="F:protein histidine kinase activity"/>
    <property type="evidence" value="ECO:0007669"/>
    <property type="project" value="UniProtKB-EC"/>
</dbReference>
<dbReference type="InterPro" id="IPR001789">
    <property type="entry name" value="Sig_transdc_resp-reg_receiver"/>
</dbReference>
<evidence type="ECO:0000256" key="8">
    <source>
        <dbReference type="SAM" id="Phobius"/>
    </source>
</evidence>
<dbReference type="SUPFAM" id="SSF55874">
    <property type="entry name" value="ATPase domain of HSP90 chaperone/DNA topoisomerase II/histidine kinase"/>
    <property type="match status" value="1"/>
</dbReference>
<dbReference type="SMART" id="SM00448">
    <property type="entry name" value="REC"/>
    <property type="match status" value="1"/>
</dbReference>
<evidence type="ECO:0000256" key="5">
    <source>
        <dbReference type="PROSITE-ProRule" id="PRU00169"/>
    </source>
</evidence>
<feature type="compositionally biased region" description="Low complexity" evidence="7">
    <location>
        <begin position="821"/>
        <end position="841"/>
    </location>
</feature>
<keyword evidence="5" id="KW-0597">Phosphoprotein</keyword>
<keyword evidence="8" id="KW-1133">Transmembrane helix</keyword>
<proteinExistence type="predicted"/>
<evidence type="ECO:0000256" key="7">
    <source>
        <dbReference type="SAM" id="MobiDB-lite"/>
    </source>
</evidence>
<feature type="transmembrane region" description="Helical" evidence="8">
    <location>
        <begin position="85"/>
        <end position="103"/>
    </location>
</feature>
<accession>A0AB34J6B6</accession>
<feature type="coiled-coil region" evidence="6">
    <location>
        <begin position="997"/>
        <end position="1024"/>
    </location>
</feature>
<keyword evidence="4" id="KW-0418">Kinase</keyword>
<feature type="transmembrane region" description="Helical" evidence="8">
    <location>
        <begin position="252"/>
        <end position="273"/>
    </location>
</feature>
<dbReference type="PROSITE" id="PS50110">
    <property type="entry name" value="RESPONSE_REGULATORY"/>
    <property type="match status" value="1"/>
</dbReference>
<dbReference type="SUPFAM" id="SSF52172">
    <property type="entry name" value="CheY-like"/>
    <property type="match status" value="1"/>
</dbReference>
<dbReference type="SMART" id="SM00387">
    <property type="entry name" value="HATPase_c"/>
    <property type="match status" value="1"/>
</dbReference>
<keyword evidence="8" id="KW-0472">Membrane</keyword>
<dbReference type="GO" id="GO:0000160">
    <property type="term" value="P:phosphorelay signal transduction system"/>
    <property type="evidence" value="ECO:0007669"/>
    <property type="project" value="InterPro"/>
</dbReference>
<protein>
    <recommendedName>
        <fullName evidence="2">histidine kinase</fullName>
        <ecNumber evidence="2">2.7.13.3</ecNumber>
    </recommendedName>
</protein>
<dbReference type="EC" id="2.7.13.3" evidence="2"/>
<name>A0AB34J6B6_PRYPA</name>
<comment type="catalytic activity">
    <reaction evidence="1">
        <text>ATP + protein L-histidine = ADP + protein N-phospho-L-histidine.</text>
        <dbReference type="EC" id="2.7.13.3"/>
    </reaction>
</comment>
<feature type="compositionally biased region" description="Polar residues" evidence="7">
    <location>
        <begin position="842"/>
        <end position="853"/>
    </location>
</feature>
<comment type="caution">
    <text evidence="11">The sequence shown here is derived from an EMBL/GenBank/DDBJ whole genome shotgun (WGS) entry which is preliminary data.</text>
</comment>
<feature type="modified residue" description="4-aspartylphosphate" evidence="5">
    <location>
        <position position="730"/>
    </location>
</feature>
<keyword evidence="12" id="KW-1185">Reference proteome</keyword>
<feature type="compositionally biased region" description="Polar residues" evidence="7">
    <location>
        <begin position="862"/>
        <end position="879"/>
    </location>
</feature>
<dbReference type="InterPro" id="IPR005467">
    <property type="entry name" value="His_kinase_dom"/>
</dbReference>
<feature type="region of interest" description="Disordered" evidence="7">
    <location>
        <begin position="820"/>
        <end position="888"/>
    </location>
</feature>
<dbReference type="Gene3D" id="3.40.50.2300">
    <property type="match status" value="1"/>
</dbReference>
<dbReference type="AlphaFoldDB" id="A0AB34J6B6"/>
<evidence type="ECO:0000256" key="1">
    <source>
        <dbReference type="ARBA" id="ARBA00000085"/>
    </source>
</evidence>
<dbReference type="CDD" id="cd17546">
    <property type="entry name" value="REC_hyHK_CKI1_RcsC-like"/>
    <property type="match status" value="1"/>
</dbReference>
<dbReference type="PRINTS" id="PR00344">
    <property type="entry name" value="BCTRLSENSOR"/>
</dbReference>
<dbReference type="SUPFAM" id="SSF47226">
    <property type="entry name" value="Histidine-containing phosphotransfer domain, HPT domain"/>
    <property type="match status" value="1"/>
</dbReference>
<feature type="domain" description="Response regulatory" evidence="10">
    <location>
        <begin position="678"/>
        <end position="803"/>
    </location>
</feature>
<evidence type="ECO:0000256" key="3">
    <source>
        <dbReference type="ARBA" id="ARBA00022679"/>
    </source>
</evidence>
<dbReference type="Pfam" id="PF00072">
    <property type="entry name" value="Response_reg"/>
    <property type="match status" value="1"/>
</dbReference>
<keyword evidence="8" id="KW-0812">Transmembrane</keyword>
<dbReference type="InterPro" id="IPR004358">
    <property type="entry name" value="Sig_transdc_His_kin-like_C"/>
</dbReference>
<dbReference type="Pfam" id="PF02518">
    <property type="entry name" value="HATPase_c"/>
    <property type="match status" value="1"/>
</dbReference>
<sequence length="1063" mass="116563">MEDTLGAGDGIKSAERLLNSADRHPHRLMPAWWPRIRHPEPPVERKDNTPAFFALTACLMLLSFAVLAARAYIKKSKNGNAFLQWLQQPSVFPTIMVLSFFANDRIISMLGHAEQKTWFAQEIGSMTCVLMLHCVTFLTSLLNLYLWASHQHFRSRVIGLIIELLVCYTYGTILLGAGSGAVFYDMGIFWNLHFNLSRINLWAHSTALQVALFASLSPEPDASQELLHVAKMLWVFIFSSLANLVPQQMPRAFWITVALFVASCLMQAVVMRFCCGLVSNCFAPLAEVDETFKADAFRVAQRLSTVLPALICVGWTGFPVIFFAADALYITSATSEICFGLLEMYAKAFFPAVLQSSAFVWLETLSHASLTKELSLNTAIMHSLQLFTQSIGHDLRTPLQALMYCNTSAQRELVALTGMISPNTDYQAALRNIAAELSHKTDSEKYEGDGSQLNVHVEKLYRHLKESEASAELLGCIVSNLWDFEAIMSQKKKKKNASPGIQTTLNINSIVMQLVDVLRLSPIGAQRRSVRLQVLTDPLIPPDVIGDRSLVVRALLNIIVNALKFTEAGHVTVRTTCVSALSKDSRTVVVGFEVIDTGRGMDAHQLSMSTRPYFRSSETSSGGLGLGLTIVTNSVENAGGKFHISSEVGVGTRCGFDMSFLITDPLRAQPVVASLKKRVMLVDDVDILVEGASDVVDSLSHTVVFTACNGKEALKLMIENHDGIDVVFMDIQMPVMRGDQATVELRKWEDENLEPNARRLVVFACTGNVTSTDVEAHLRCGFDGCVSKPVHPSTLEQVLNGSTDEVKRVLLNPYSMETAAEEASNSCNSSSGKSSTSNEVTNRTSRAQTSSKGVTDEPETLRASQSQRPQVAPLQSQGAKTVRATDVSAPAQASLDQARLIFASMPRSEEAIKAVMSRLPKKILCAGDMVSVVGLSESFAFRCLERYPNQLKLDCKKMIEDCENSWTSLLQPACLTRIGVVAHSVVGSAAMIRAPRLNSISAELQDVANEYANSQSEHGQAQQDALIATLQAWFIVTEELLSVLTNSRPGDLVSGPHIILPEE</sequence>
<organism evidence="11 12">
    <name type="scientific">Prymnesium parvum</name>
    <name type="common">Toxic golden alga</name>
    <dbReference type="NCBI Taxonomy" id="97485"/>
    <lineage>
        <taxon>Eukaryota</taxon>
        <taxon>Haptista</taxon>
        <taxon>Haptophyta</taxon>
        <taxon>Prymnesiophyceae</taxon>
        <taxon>Prymnesiales</taxon>
        <taxon>Prymnesiaceae</taxon>
        <taxon>Prymnesium</taxon>
    </lineage>
</organism>
<dbReference type="InterPro" id="IPR036641">
    <property type="entry name" value="HPT_dom_sf"/>
</dbReference>
<gene>
    <name evidence="11" type="ORF">AB1Y20_005462</name>
</gene>
<evidence type="ECO:0000256" key="2">
    <source>
        <dbReference type="ARBA" id="ARBA00012438"/>
    </source>
</evidence>
<keyword evidence="6" id="KW-0175">Coiled coil</keyword>
<evidence type="ECO:0000313" key="11">
    <source>
        <dbReference type="EMBL" id="KAL1512198.1"/>
    </source>
</evidence>
<evidence type="ECO:0000256" key="6">
    <source>
        <dbReference type="SAM" id="Coils"/>
    </source>
</evidence>